<dbReference type="RefSeq" id="WP_155189410.1">
    <property type="nucleotide sequence ID" value="NZ_BAAAEA010000001.1"/>
</dbReference>
<organism evidence="1 2">
    <name type="scientific">Roseibium denhamense</name>
    <dbReference type="NCBI Taxonomy" id="76305"/>
    <lineage>
        <taxon>Bacteria</taxon>
        <taxon>Pseudomonadati</taxon>
        <taxon>Pseudomonadota</taxon>
        <taxon>Alphaproteobacteria</taxon>
        <taxon>Hyphomicrobiales</taxon>
        <taxon>Stappiaceae</taxon>
        <taxon>Roseibium</taxon>
    </lineage>
</organism>
<sequence length="319" mass="36659">MPLTRQEFRRQVWDVVRIYREDNAWVGRWRNSSWNNDHIMEIYIRAAYRLYDATANNHHKLVLLGDTAIRSAEDLILNFGLTAANGIQEDEVVQTADNADAQRQNAWGANAIPVRGAGSILSENGWTPILNDALIVGSATAGHGFYLTLNRYESGLWREAAAMARGKLPALRRLYVHKYGPGIDGNGPTDEFMMSTPEFRQQVWKYFMNWNIGMFWDVQRQNPRVLAREILGLSFLGYETVFNDQELFFRKRWDTPDPNFATYANRLRALRFHDSGARARILQSLSMYLFQDNTAIGFRADLPAIRAMPIIGHQQMQLV</sequence>
<keyword evidence="2" id="KW-1185">Reference proteome</keyword>
<dbReference type="Proteomes" id="UP001157914">
    <property type="component" value="Unassembled WGS sequence"/>
</dbReference>
<dbReference type="EMBL" id="FXTT01000001">
    <property type="protein sequence ID" value="SMP07786.1"/>
    <property type="molecule type" value="Genomic_DNA"/>
</dbReference>
<gene>
    <name evidence="1" type="ORF">SAMN06265374_0888</name>
</gene>
<accession>A0ABY1NEL7</accession>
<proteinExistence type="predicted"/>
<evidence type="ECO:0000313" key="2">
    <source>
        <dbReference type="Proteomes" id="UP001157914"/>
    </source>
</evidence>
<evidence type="ECO:0000313" key="1">
    <source>
        <dbReference type="EMBL" id="SMP07786.1"/>
    </source>
</evidence>
<protein>
    <submittedName>
        <fullName evidence="1">Uncharacterized protein</fullName>
    </submittedName>
</protein>
<reference evidence="1 2" key="1">
    <citation type="submission" date="2017-05" db="EMBL/GenBank/DDBJ databases">
        <authorList>
            <person name="Varghese N."/>
            <person name="Submissions S."/>
        </authorList>
    </citation>
    <scope>NUCLEOTIDE SEQUENCE [LARGE SCALE GENOMIC DNA]</scope>
    <source>
        <strain evidence="1 2">DSM 15949</strain>
    </source>
</reference>
<comment type="caution">
    <text evidence="1">The sequence shown here is derived from an EMBL/GenBank/DDBJ whole genome shotgun (WGS) entry which is preliminary data.</text>
</comment>
<name>A0ABY1NEL7_9HYPH</name>